<protein>
    <submittedName>
        <fullName evidence="6">Uncharacterized protein</fullName>
    </submittedName>
</protein>
<dbReference type="Gene3D" id="2.130.10.10">
    <property type="entry name" value="YVTN repeat-like/Quinoprotein amine dehydrogenase"/>
    <property type="match status" value="3"/>
</dbReference>
<keyword evidence="3 4" id="KW-0040">ANK repeat</keyword>
<feature type="repeat" description="ANK" evidence="4">
    <location>
        <begin position="17"/>
        <end position="49"/>
    </location>
</feature>
<dbReference type="SMART" id="SM00248">
    <property type="entry name" value="ANK"/>
    <property type="match status" value="11"/>
</dbReference>
<feature type="repeat" description="ANK" evidence="4">
    <location>
        <begin position="84"/>
        <end position="116"/>
    </location>
</feature>
<comment type="caution">
    <text evidence="6">The sequence shown here is derived from an EMBL/GenBank/DDBJ whole genome shotgun (WGS) entry which is preliminary data.</text>
</comment>
<evidence type="ECO:0000313" key="6">
    <source>
        <dbReference type="EMBL" id="KAJ3220883.1"/>
    </source>
</evidence>
<proteinExistence type="predicted"/>
<dbReference type="Pfam" id="PF13637">
    <property type="entry name" value="Ank_4"/>
    <property type="match status" value="2"/>
</dbReference>
<dbReference type="InterPro" id="IPR015943">
    <property type="entry name" value="WD40/YVTN_repeat-like_dom_sf"/>
</dbReference>
<feature type="repeat" description="WD" evidence="5">
    <location>
        <begin position="801"/>
        <end position="823"/>
    </location>
</feature>
<dbReference type="SUPFAM" id="SSF50978">
    <property type="entry name" value="WD40 repeat-like"/>
    <property type="match status" value="1"/>
</dbReference>
<feature type="repeat" description="WD" evidence="5">
    <location>
        <begin position="722"/>
        <end position="752"/>
    </location>
</feature>
<evidence type="ECO:0000256" key="1">
    <source>
        <dbReference type="ARBA" id="ARBA00022574"/>
    </source>
</evidence>
<keyword evidence="2" id="KW-0677">Repeat</keyword>
<accession>A0AAD5U498</accession>
<dbReference type="PROSITE" id="PS50088">
    <property type="entry name" value="ANK_REPEAT"/>
    <property type="match status" value="8"/>
</dbReference>
<dbReference type="Proteomes" id="UP001211065">
    <property type="component" value="Unassembled WGS sequence"/>
</dbReference>
<dbReference type="PROSITE" id="PS50294">
    <property type="entry name" value="WD_REPEATS_REGION"/>
    <property type="match status" value="1"/>
</dbReference>
<feature type="repeat" description="ANK" evidence="4">
    <location>
        <begin position="117"/>
        <end position="149"/>
    </location>
</feature>
<keyword evidence="7" id="KW-1185">Reference proteome</keyword>
<feature type="repeat" description="ANK" evidence="4">
    <location>
        <begin position="184"/>
        <end position="216"/>
    </location>
</feature>
<dbReference type="PANTHER" id="PTHR24188:SF29">
    <property type="entry name" value="GH09064P"/>
    <property type="match status" value="1"/>
</dbReference>
<feature type="repeat" description="WD" evidence="5">
    <location>
        <begin position="483"/>
        <end position="518"/>
    </location>
</feature>
<keyword evidence="1 5" id="KW-0853">WD repeat</keyword>
<evidence type="ECO:0000256" key="2">
    <source>
        <dbReference type="ARBA" id="ARBA00022737"/>
    </source>
</evidence>
<feature type="repeat" description="ANK" evidence="4">
    <location>
        <begin position="251"/>
        <end position="283"/>
    </location>
</feature>
<dbReference type="PRINTS" id="PR00320">
    <property type="entry name" value="GPROTEINBRPT"/>
</dbReference>
<name>A0AAD5U498_9FUNG</name>
<evidence type="ECO:0000256" key="3">
    <source>
        <dbReference type="ARBA" id="ARBA00023043"/>
    </source>
</evidence>
<dbReference type="InterPro" id="IPR020472">
    <property type="entry name" value="WD40_PAC1"/>
</dbReference>
<gene>
    <name evidence="6" type="ORF">HK099_003929</name>
</gene>
<evidence type="ECO:0000256" key="5">
    <source>
        <dbReference type="PROSITE-ProRule" id="PRU00221"/>
    </source>
</evidence>
<evidence type="ECO:0000256" key="4">
    <source>
        <dbReference type="PROSITE-ProRule" id="PRU00023"/>
    </source>
</evidence>
<dbReference type="InterPro" id="IPR001680">
    <property type="entry name" value="WD40_rpt"/>
</dbReference>
<dbReference type="EMBL" id="JADGJW010000266">
    <property type="protein sequence ID" value="KAJ3220883.1"/>
    <property type="molecule type" value="Genomic_DNA"/>
</dbReference>
<dbReference type="Gene3D" id="1.25.40.20">
    <property type="entry name" value="Ankyrin repeat-containing domain"/>
    <property type="match status" value="3"/>
</dbReference>
<organism evidence="6 7">
    <name type="scientific">Clydaea vesicula</name>
    <dbReference type="NCBI Taxonomy" id="447962"/>
    <lineage>
        <taxon>Eukaryota</taxon>
        <taxon>Fungi</taxon>
        <taxon>Fungi incertae sedis</taxon>
        <taxon>Chytridiomycota</taxon>
        <taxon>Chytridiomycota incertae sedis</taxon>
        <taxon>Chytridiomycetes</taxon>
        <taxon>Lobulomycetales</taxon>
        <taxon>Lobulomycetaceae</taxon>
        <taxon>Clydaea</taxon>
    </lineage>
</organism>
<feature type="repeat" description="ANK" evidence="4">
    <location>
        <begin position="318"/>
        <end position="350"/>
    </location>
</feature>
<feature type="repeat" description="WD" evidence="5">
    <location>
        <begin position="623"/>
        <end position="642"/>
    </location>
</feature>
<dbReference type="PROSITE" id="PS50082">
    <property type="entry name" value="WD_REPEATS_2"/>
    <property type="match status" value="4"/>
</dbReference>
<dbReference type="PANTHER" id="PTHR24188">
    <property type="entry name" value="ANKYRIN REPEAT PROTEIN"/>
    <property type="match status" value="1"/>
</dbReference>
<dbReference type="InterPro" id="IPR036322">
    <property type="entry name" value="WD40_repeat_dom_sf"/>
</dbReference>
<dbReference type="SMART" id="SM00320">
    <property type="entry name" value="WD40"/>
    <property type="match status" value="6"/>
</dbReference>
<dbReference type="InterPro" id="IPR036770">
    <property type="entry name" value="Ankyrin_rpt-contain_sf"/>
</dbReference>
<dbReference type="Pfam" id="PF12796">
    <property type="entry name" value="Ank_2"/>
    <property type="match status" value="2"/>
</dbReference>
<dbReference type="SUPFAM" id="SSF48403">
    <property type="entry name" value="Ankyrin repeat"/>
    <property type="match status" value="1"/>
</dbReference>
<dbReference type="InterPro" id="IPR002110">
    <property type="entry name" value="Ankyrin_rpt"/>
</dbReference>
<feature type="repeat" description="ANK" evidence="4">
    <location>
        <begin position="50"/>
        <end position="82"/>
    </location>
</feature>
<reference evidence="6" key="1">
    <citation type="submission" date="2020-05" db="EMBL/GenBank/DDBJ databases">
        <title>Phylogenomic resolution of chytrid fungi.</title>
        <authorList>
            <person name="Stajich J.E."/>
            <person name="Amses K."/>
            <person name="Simmons R."/>
            <person name="Seto K."/>
            <person name="Myers J."/>
            <person name="Bonds A."/>
            <person name="Quandt C.A."/>
            <person name="Barry K."/>
            <person name="Liu P."/>
            <person name="Grigoriev I."/>
            <person name="Longcore J.E."/>
            <person name="James T.Y."/>
        </authorList>
    </citation>
    <scope>NUCLEOTIDE SEQUENCE</scope>
    <source>
        <strain evidence="6">JEL0476</strain>
    </source>
</reference>
<dbReference type="AlphaFoldDB" id="A0AAD5U498"/>
<feature type="repeat" description="ANK" evidence="4">
    <location>
        <begin position="351"/>
        <end position="373"/>
    </location>
</feature>
<evidence type="ECO:0000313" key="7">
    <source>
        <dbReference type="Proteomes" id="UP001211065"/>
    </source>
</evidence>
<dbReference type="PROSITE" id="PS50297">
    <property type="entry name" value="ANK_REP_REGION"/>
    <property type="match status" value="7"/>
</dbReference>
<sequence>MLLNNNPTFLNRAEIDFGSTALLIAILNNWNEIVILLLESGVDVEKADCEGWSPLFLASNMGTVFCVKCLLDATAYVNRQDDLTGKTALIEAVQLNHFEIVKLLVEYSADVNLESKFGKTALLFSAANGNLEICEYLVSSGANVKKRDSEGNSALFLAATNNNANICKYLVESCKVDIDEYNHDILTPVYIATQKGNFEVFKYLINAGCDINQRFSCDISLLHLSVYFGHLNIVKYLIQEKSFDINLTAIDNATPVYCAVLNGHLEITRYLIGKGCKIEQNVDGNFSLLHIAAFNNYLDICKYLIEEIKVNVDEQSESNVTPVYCATENGHLNIVKYFIQKGCNVDVKTAGGFSLLHVAAYKNYLEIVKYLVEVCKFDVNTLNDAELSATYLAAGVTKNDGKLLAVVEESGFLDIIDTRFANNDPAYSLEHRNRWQVNENAVFDVCWVSQIENSLDDLSILTGGGDRTAMVWDVETRLLKNKFVAHESSIKSISANPHDPFVFATSSRDGNIMIWDLRCKGVNVKQVSTEQNSIANVENIRPSNSNLVYNSDHQIAIDSCSLKDNQKDDNSLYFRTLKPFDKINFSHLRENFNSLKRKKRSSQKKSICFSQSVSCVKFLVESSNKLISSGTGDGLIKIWDIRHGGYYSIKNKPQPYDETSLNENWARPYGYTSISLDPNGLLIYASCTDNSVYQFTTANLKCPLKKLTSPSLFCSSFYIKTSISPDGNFLLSGSLDGGIHCWDLQNSSYSSNTLLPDNNFNAKISNTPKVGKKKMESIIFRGHFQSEVCCVEWNKRDFNQFSSGSDDGLIRVWNLDDNKSKLRSDSCKRDFDRKDLDGQYEVNFIM</sequence>
<dbReference type="Pfam" id="PF00400">
    <property type="entry name" value="WD40"/>
    <property type="match status" value="4"/>
</dbReference>